<proteinExistence type="predicted"/>
<dbReference type="EMBL" id="JACBZA010000001">
    <property type="protein sequence ID" value="NYH84948.1"/>
    <property type="molecule type" value="Genomic_DNA"/>
</dbReference>
<reference evidence="2 3" key="1">
    <citation type="submission" date="2020-07" db="EMBL/GenBank/DDBJ databases">
        <title>Sequencing the genomes of 1000 actinobacteria strains.</title>
        <authorList>
            <person name="Klenk H.-P."/>
        </authorList>
    </citation>
    <scope>NUCLEOTIDE SEQUENCE [LARGE SCALE GENOMIC DNA]</scope>
    <source>
        <strain evidence="2 3">DSM 45117</strain>
    </source>
</reference>
<evidence type="ECO:0000313" key="3">
    <source>
        <dbReference type="Proteomes" id="UP000533017"/>
    </source>
</evidence>
<keyword evidence="3" id="KW-1185">Reference proteome</keyword>
<organism evidence="2 3">
    <name type="scientific">Actinopolymorpha cephalotaxi</name>
    <dbReference type="NCBI Taxonomy" id="504797"/>
    <lineage>
        <taxon>Bacteria</taxon>
        <taxon>Bacillati</taxon>
        <taxon>Actinomycetota</taxon>
        <taxon>Actinomycetes</taxon>
        <taxon>Propionibacteriales</taxon>
        <taxon>Actinopolymorphaceae</taxon>
        <taxon>Actinopolymorpha</taxon>
    </lineage>
</organism>
<evidence type="ECO:0000313" key="2">
    <source>
        <dbReference type="EMBL" id="NYH84948.1"/>
    </source>
</evidence>
<protein>
    <submittedName>
        <fullName evidence="2">Uncharacterized protein</fullName>
    </submittedName>
</protein>
<feature type="region of interest" description="Disordered" evidence="1">
    <location>
        <begin position="110"/>
        <end position="151"/>
    </location>
</feature>
<name>A0ABX2S5Q3_9ACTN</name>
<feature type="compositionally biased region" description="Polar residues" evidence="1">
    <location>
        <begin position="122"/>
        <end position="131"/>
    </location>
</feature>
<gene>
    <name evidence="2" type="ORF">FHR37_003799</name>
</gene>
<dbReference type="Proteomes" id="UP000533017">
    <property type="component" value="Unassembled WGS sequence"/>
</dbReference>
<comment type="caution">
    <text evidence="2">The sequence shown here is derived from an EMBL/GenBank/DDBJ whole genome shotgun (WGS) entry which is preliminary data.</text>
</comment>
<accession>A0ABX2S5Q3</accession>
<evidence type="ECO:0000256" key="1">
    <source>
        <dbReference type="SAM" id="MobiDB-lite"/>
    </source>
</evidence>
<sequence length="151" mass="16745">MVEVVPFTHLPQLCAQIDEQHAPFDETGELTDFDVGHVRTAGSGLGGDEQLVVHLRERQDEPVDLEVRILLFLVPLERFLLPRDARVGECPEIEDLLRPPILVRRLPATTQNGAAGNGGSSPYSTFEQCPSGQGRHLHQPFESAEPYRPTT</sequence>